<organism evidence="1">
    <name type="scientific">Hexamita inflata</name>
    <dbReference type="NCBI Taxonomy" id="28002"/>
    <lineage>
        <taxon>Eukaryota</taxon>
        <taxon>Metamonada</taxon>
        <taxon>Diplomonadida</taxon>
        <taxon>Hexamitidae</taxon>
        <taxon>Hexamitinae</taxon>
        <taxon>Hexamita</taxon>
    </lineage>
</organism>
<dbReference type="AlphaFoldDB" id="A0AA86RKK9"/>
<name>A0AA86RKK9_9EUKA</name>
<dbReference type="Proteomes" id="UP001642409">
    <property type="component" value="Unassembled WGS sequence"/>
</dbReference>
<gene>
    <name evidence="2" type="ORF">HINF_LOCUS17045</name>
    <name evidence="1" type="ORF">HINF_LOCUS61374</name>
</gene>
<reference evidence="2 3" key="2">
    <citation type="submission" date="2024-07" db="EMBL/GenBank/DDBJ databases">
        <authorList>
            <person name="Akdeniz Z."/>
        </authorList>
    </citation>
    <scope>NUCLEOTIDE SEQUENCE [LARGE SCALE GENOMIC DNA]</scope>
</reference>
<accession>A0AA86RKK9</accession>
<proteinExistence type="predicted"/>
<keyword evidence="3" id="KW-1185">Reference proteome</keyword>
<evidence type="ECO:0000313" key="3">
    <source>
        <dbReference type="Proteomes" id="UP001642409"/>
    </source>
</evidence>
<dbReference type="EMBL" id="CATOUU010001125">
    <property type="protein sequence ID" value="CAI9973729.1"/>
    <property type="molecule type" value="Genomic_DNA"/>
</dbReference>
<dbReference type="EMBL" id="CAXDID020000042">
    <property type="protein sequence ID" value="CAL6000927.1"/>
    <property type="molecule type" value="Genomic_DNA"/>
</dbReference>
<evidence type="ECO:0000313" key="2">
    <source>
        <dbReference type="EMBL" id="CAL6000927.1"/>
    </source>
</evidence>
<evidence type="ECO:0000313" key="1">
    <source>
        <dbReference type="EMBL" id="CAI9973729.1"/>
    </source>
</evidence>
<reference evidence="1" key="1">
    <citation type="submission" date="2023-06" db="EMBL/GenBank/DDBJ databases">
        <authorList>
            <person name="Kurt Z."/>
        </authorList>
    </citation>
    <scope>NUCLEOTIDE SEQUENCE</scope>
</reference>
<protein>
    <submittedName>
        <fullName evidence="2">Hypothetical_protein</fullName>
    </submittedName>
</protein>
<comment type="caution">
    <text evidence="1">The sequence shown here is derived from an EMBL/GenBank/DDBJ whole genome shotgun (WGS) entry which is preliminary data.</text>
</comment>
<sequence>MSDTFLCLPENCFMLWSALCRFSAAVLAPKVELLRQRLRLSRNGGIAVSLEPRRIERIPLRFHSALASKLRRYSSGSAAQCSGGCLRLNARTWPGGSAARVCPATKHLHPRFGTFRAVQVCVRFGPRKRPASAQRLWSGVFQTEEFAHNCCDPSQTAKIPALRTYLQNQATLNQMKTRKNVSQRP</sequence>